<dbReference type="GO" id="GO:0030245">
    <property type="term" value="P:cellulose catabolic process"/>
    <property type="evidence" value="ECO:0007669"/>
    <property type="project" value="UniProtKB-KW"/>
</dbReference>
<evidence type="ECO:0000256" key="12">
    <source>
        <dbReference type="SAM" id="SignalP"/>
    </source>
</evidence>
<evidence type="ECO:0000256" key="3">
    <source>
        <dbReference type="ARBA" id="ARBA00012601"/>
    </source>
</evidence>
<dbReference type="InterPro" id="IPR001547">
    <property type="entry name" value="Glyco_hydro_5"/>
</dbReference>
<sequence>MSLIALSLLFGLGAVTGAHAQAPVYGQCGGIGWTGATTCASGSGCVVSNSYYSQCLPGAAVPTTTTAVPTPNPSTTVPSSTASAPGATPSSPAGTGKLSHVGINISGFDFGCNSDGSCTASAAWPPLLEYYGHDGLGQMTHFVNDDGFNTFRLPVGWQFLTRDAETGAINMTNFAEYNALVNACLGTGAFCIVDVHNYARFNGEIIGQGGPTNDVFAELWGNIATQFASNPKIIFGVMNEPHDVPDINMWAASVQAAVTAIRNAGATSQIILLPGNNWTSAETFVSNGSGPALLTVTNPDGSVTNLVFDVHKYLDSDNSGTNAECVTNNIESSWEPLAQWLRSNNRQAFNTETGGGNTASCVEFLCQQIAYQAQNSDVFLGYVGWAAGNFDPSSACISGYVLGETPTNTGSTWTDTLLVQSCVAPSSGSQSGSTGQ</sequence>
<reference evidence="15" key="1">
    <citation type="submission" date="2014-04" db="EMBL/GenBank/DDBJ databases">
        <title>Evolutionary Origins and Diversification of the Mycorrhizal Mutualists.</title>
        <authorList>
            <consortium name="DOE Joint Genome Institute"/>
            <consortium name="Mycorrhizal Genomics Consortium"/>
            <person name="Kohler A."/>
            <person name="Kuo A."/>
            <person name="Nagy L.G."/>
            <person name="Floudas D."/>
            <person name="Copeland A."/>
            <person name="Barry K.W."/>
            <person name="Cichocki N."/>
            <person name="Veneault-Fourrey C."/>
            <person name="LaButti K."/>
            <person name="Lindquist E.A."/>
            <person name="Lipzen A."/>
            <person name="Lundell T."/>
            <person name="Morin E."/>
            <person name="Murat C."/>
            <person name="Riley R."/>
            <person name="Ohm R."/>
            <person name="Sun H."/>
            <person name="Tunlid A."/>
            <person name="Henrissat B."/>
            <person name="Grigoriev I.V."/>
            <person name="Hibbett D.S."/>
            <person name="Martin F."/>
        </authorList>
    </citation>
    <scope>NUCLEOTIDE SEQUENCE [LARGE SCALE GENOMIC DNA]</scope>
    <source>
        <strain evidence="15">FD-334 SS-4</strain>
    </source>
</reference>
<dbReference type="GO" id="GO:0008810">
    <property type="term" value="F:cellulase activity"/>
    <property type="evidence" value="ECO:0007669"/>
    <property type="project" value="UniProtKB-EC"/>
</dbReference>
<dbReference type="InterPro" id="IPR000254">
    <property type="entry name" value="CBD"/>
</dbReference>
<feature type="region of interest" description="Disordered" evidence="11">
    <location>
        <begin position="66"/>
        <end position="94"/>
    </location>
</feature>
<keyword evidence="6" id="KW-0136">Cellulose degradation</keyword>
<keyword evidence="9" id="KW-0624">Polysaccharide degradation</keyword>
<dbReference type="EC" id="3.2.1.4" evidence="3"/>
<dbReference type="SUPFAM" id="SSF51445">
    <property type="entry name" value="(Trans)glycosidases"/>
    <property type="match status" value="1"/>
</dbReference>
<evidence type="ECO:0000256" key="5">
    <source>
        <dbReference type="ARBA" id="ARBA00022801"/>
    </source>
</evidence>
<dbReference type="OrthoDB" id="5823761at2759"/>
<evidence type="ECO:0000256" key="4">
    <source>
        <dbReference type="ARBA" id="ARBA00022729"/>
    </source>
</evidence>
<feature type="domain" description="CBM1" evidence="13">
    <location>
        <begin position="20"/>
        <end position="56"/>
    </location>
</feature>
<dbReference type="Gene3D" id="3.20.20.80">
    <property type="entry name" value="Glycosidases"/>
    <property type="match status" value="1"/>
</dbReference>
<evidence type="ECO:0000256" key="1">
    <source>
        <dbReference type="ARBA" id="ARBA00000966"/>
    </source>
</evidence>
<protein>
    <recommendedName>
        <fullName evidence="3">cellulase</fullName>
        <ecNumber evidence="3">3.2.1.4</ecNumber>
    </recommendedName>
</protein>
<dbReference type="Pfam" id="PF00150">
    <property type="entry name" value="Cellulase"/>
    <property type="match status" value="1"/>
</dbReference>
<evidence type="ECO:0000256" key="6">
    <source>
        <dbReference type="ARBA" id="ARBA00023001"/>
    </source>
</evidence>
<keyword evidence="15" id="KW-1185">Reference proteome</keyword>
<dbReference type="PROSITE" id="PS51164">
    <property type="entry name" value="CBM1_2"/>
    <property type="match status" value="1"/>
</dbReference>
<keyword evidence="8 10" id="KW-0326">Glycosidase</keyword>
<evidence type="ECO:0000259" key="13">
    <source>
        <dbReference type="PROSITE" id="PS51164"/>
    </source>
</evidence>
<dbReference type="PROSITE" id="PS00562">
    <property type="entry name" value="CBM1_1"/>
    <property type="match status" value="1"/>
</dbReference>
<dbReference type="InterPro" id="IPR017853">
    <property type="entry name" value="GH"/>
</dbReference>
<dbReference type="SMART" id="SM00236">
    <property type="entry name" value="fCBD"/>
    <property type="match status" value="1"/>
</dbReference>
<dbReference type="InterPro" id="IPR035971">
    <property type="entry name" value="CBD_sf"/>
</dbReference>
<dbReference type="PROSITE" id="PS00659">
    <property type="entry name" value="GLYCOSYL_HYDROL_F5"/>
    <property type="match status" value="1"/>
</dbReference>
<dbReference type="SUPFAM" id="SSF57180">
    <property type="entry name" value="Cellulose-binding domain"/>
    <property type="match status" value="1"/>
</dbReference>
<evidence type="ECO:0000256" key="2">
    <source>
        <dbReference type="ARBA" id="ARBA00005641"/>
    </source>
</evidence>
<dbReference type="FunFam" id="3.20.20.80:FF:000124">
    <property type="entry name" value="Exported cellulase"/>
    <property type="match status" value="1"/>
</dbReference>
<evidence type="ECO:0000313" key="14">
    <source>
        <dbReference type="EMBL" id="KJA16683.1"/>
    </source>
</evidence>
<dbReference type="PANTHER" id="PTHR34142">
    <property type="entry name" value="ENDO-BETA-1,4-GLUCANASE A"/>
    <property type="match status" value="1"/>
</dbReference>
<evidence type="ECO:0000256" key="10">
    <source>
        <dbReference type="RuleBase" id="RU361153"/>
    </source>
</evidence>
<organism evidence="14 15">
    <name type="scientific">Hypholoma sublateritium (strain FD-334 SS-4)</name>
    <dbReference type="NCBI Taxonomy" id="945553"/>
    <lineage>
        <taxon>Eukaryota</taxon>
        <taxon>Fungi</taxon>
        <taxon>Dikarya</taxon>
        <taxon>Basidiomycota</taxon>
        <taxon>Agaricomycotina</taxon>
        <taxon>Agaricomycetes</taxon>
        <taxon>Agaricomycetidae</taxon>
        <taxon>Agaricales</taxon>
        <taxon>Agaricineae</taxon>
        <taxon>Strophariaceae</taxon>
        <taxon>Hypholoma</taxon>
    </lineage>
</organism>
<dbReference type="Pfam" id="PF00734">
    <property type="entry name" value="CBM_1"/>
    <property type="match status" value="1"/>
</dbReference>
<evidence type="ECO:0000256" key="7">
    <source>
        <dbReference type="ARBA" id="ARBA00023277"/>
    </source>
</evidence>
<dbReference type="EMBL" id="KN817617">
    <property type="protein sequence ID" value="KJA16683.1"/>
    <property type="molecule type" value="Genomic_DNA"/>
</dbReference>
<feature type="chain" id="PRO_5002247376" description="cellulase" evidence="12">
    <location>
        <begin position="21"/>
        <end position="436"/>
    </location>
</feature>
<dbReference type="OMA" id="PDIVRWA"/>
<accession>A0A0D2M0G1</accession>
<dbReference type="InterPro" id="IPR018087">
    <property type="entry name" value="Glyco_hydro_5_CS"/>
</dbReference>
<gene>
    <name evidence="14" type="ORF">HYPSUDRAFT_285911</name>
</gene>
<comment type="similarity">
    <text evidence="2 10">Belongs to the glycosyl hydrolase 5 (cellulase A) family.</text>
</comment>
<dbReference type="AlphaFoldDB" id="A0A0D2M0G1"/>
<dbReference type="GO" id="GO:0030248">
    <property type="term" value="F:cellulose binding"/>
    <property type="evidence" value="ECO:0007669"/>
    <property type="project" value="InterPro"/>
</dbReference>
<dbReference type="STRING" id="945553.A0A0D2M0G1"/>
<proteinExistence type="inferred from homology"/>
<dbReference type="PANTHER" id="PTHR34142:SF5">
    <property type="entry name" value="CBM1 DOMAIN-CONTAINING PROTEIN"/>
    <property type="match status" value="1"/>
</dbReference>
<evidence type="ECO:0000313" key="15">
    <source>
        <dbReference type="Proteomes" id="UP000054270"/>
    </source>
</evidence>
<dbReference type="Proteomes" id="UP000054270">
    <property type="component" value="Unassembled WGS sequence"/>
</dbReference>
<dbReference type="GO" id="GO:0005576">
    <property type="term" value="C:extracellular region"/>
    <property type="evidence" value="ECO:0007669"/>
    <property type="project" value="InterPro"/>
</dbReference>
<keyword evidence="4 12" id="KW-0732">Signal</keyword>
<comment type="catalytic activity">
    <reaction evidence="1">
        <text>Endohydrolysis of (1-&gt;4)-beta-D-glucosidic linkages in cellulose, lichenin and cereal beta-D-glucans.</text>
        <dbReference type="EC" id="3.2.1.4"/>
    </reaction>
</comment>
<name>A0A0D2M0G1_HYPSF</name>
<evidence type="ECO:0000256" key="9">
    <source>
        <dbReference type="ARBA" id="ARBA00023326"/>
    </source>
</evidence>
<evidence type="ECO:0000256" key="11">
    <source>
        <dbReference type="SAM" id="MobiDB-lite"/>
    </source>
</evidence>
<keyword evidence="5 10" id="KW-0378">Hydrolase</keyword>
<feature type="signal peptide" evidence="12">
    <location>
        <begin position="1"/>
        <end position="20"/>
    </location>
</feature>
<evidence type="ECO:0000256" key="8">
    <source>
        <dbReference type="ARBA" id="ARBA00023295"/>
    </source>
</evidence>
<keyword evidence="7" id="KW-0119">Carbohydrate metabolism</keyword>